<feature type="region of interest" description="Disordered" evidence="2">
    <location>
        <begin position="129"/>
        <end position="164"/>
    </location>
</feature>
<name>A0A409VQ82_9AGAR</name>
<dbReference type="AlphaFoldDB" id="A0A409VQ82"/>
<dbReference type="OrthoDB" id="5418639at2759"/>
<keyword evidence="4" id="KW-1185">Reference proteome</keyword>
<evidence type="ECO:0000256" key="1">
    <source>
        <dbReference type="SAM" id="Coils"/>
    </source>
</evidence>
<reference evidence="3 4" key="1">
    <citation type="journal article" date="2018" name="Evol. Lett.">
        <title>Horizontal gene cluster transfer increased hallucinogenic mushroom diversity.</title>
        <authorList>
            <person name="Reynolds H.T."/>
            <person name="Vijayakumar V."/>
            <person name="Gluck-Thaler E."/>
            <person name="Korotkin H.B."/>
            <person name="Matheny P.B."/>
            <person name="Slot J.C."/>
        </authorList>
    </citation>
    <scope>NUCLEOTIDE SEQUENCE [LARGE SCALE GENOMIC DNA]</scope>
    <source>
        <strain evidence="3 4">2629</strain>
    </source>
</reference>
<comment type="caution">
    <text evidence="3">The sequence shown here is derived from an EMBL/GenBank/DDBJ whole genome shotgun (WGS) entry which is preliminary data.</text>
</comment>
<evidence type="ECO:0000313" key="3">
    <source>
        <dbReference type="EMBL" id="PPQ68431.1"/>
    </source>
</evidence>
<feature type="coiled-coil region" evidence="1">
    <location>
        <begin position="385"/>
        <end position="419"/>
    </location>
</feature>
<dbReference type="InParanoid" id="A0A409VQ82"/>
<protein>
    <submittedName>
        <fullName evidence="3">Uncharacterized protein</fullName>
    </submittedName>
</protein>
<dbReference type="EMBL" id="NHTK01006008">
    <property type="protein sequence ID" value="PPQ68431.1"/>
    <property type="molecule type" value="Genomic_DNA"/>
</dbReference>
<dbReference type="Proteomes" id="UP000284842">
    <property type="component" value="Unassembled WGS sequence"/>
</dbReference>
<proteinExistence type="predicted"/>
<accession>A0A409VQ82</accession>
<feature type="compositionally biased region" description="Basic and acidic residues" evidence="2">
    <location>
        <begin position="312"/>
        <end position="330"/>
    </location>
</feature>
<organism evidence="3 4">
    <name type="scientific">Panaeolus cyanescens</name>
    <dbReference type="NCBI Taxonomy" id="181874"/>
    <lineage>
        <taxon>Eukaryota</taxon>
        <taxon>Fungi</taxon>
        <taxon>Dikarya</taxon>
        <taxon>Basidiomycota</taxon>
        <taxon>Agaricomycotina</taxon>
        <taxon>Agaricomycetes</taxon>
        <taxon>Agaricomycetidae</taxon>
        <taxon>Agaricales</taxon>
        <taxon>Agaricineae</taxon>
        <taxon>Galeropsidaceae</taxon>
        <taxon>Panaeolus</taxon>
    </lineage>
</organism>
<sequence length="429" mass="47716">MMVPPLYNPRYSSYQPYSAFSEGFVYECPYHPGGPIAITTHRGYLNALGATVSCTHDGCHFSAYEDGIVSSQSQCPTAREERAKDGPGDLKLGVRMPFHCLIHRRKWFPHEADATGRVDIRAEVSPVVERNPSAPVQPSKSPSIPQAGAPAATTNVINEPPDENRGSCCFGNGIKGGWKKVQQTKGQEGSPPKQVLSMVDDSMTKFVLQNVIPPSRDDEAPAIKPFEILVNSPRSSDDDYVNVPRVQEKANVPRRWQTLRNIHYRDSVYDKANGAQPGGPNDRLPPKIYPGRVHKSTQLRDPKDFTPYVKSSDLEDNKTTVHHINAERGKSPHQPPPSIRSETPSDDTTEDLSAESIANLVLRLAEIPDRLTTLEKTNEATARSLDAKNKKIQHLEECIERAKLREQDLEDIISIYEQAGRRRQVSSLT</sequence>
<keyword evidence="1" id="KW-0175">Coiled coil</keyword>
<evidence type="ECO:0000256" key="2">
    <source>
        <dbReference type="SAM" id="MobiDB-lite"/>
    </source>
</evidence>
<feature type="compositionally biased region" description="Polar residues" evidence="2">
    <location>
        <begin position="134"/>
        <end position="144"/>
    </location>
</feature>
<feature type="region of interest" description="Disordered" evidence="2">
    <location>
        <begin position="270"/>
        <end position="351"/>
    </location>
</feature>
<gene>
    <name evidence="3" type="ORF">CVT24_004852</name>
</gene>
<evidence type="ECO:0000313" key="4">
    <source>
        <dbReference type="Proteomes" id="UP000284842"/>
    </source>
</evidence>